<dbReference type="EMBL" id="SLVX01000042">
    <property type="protein sequence ID" value="TCN33372.1"/>
    <property type="molecule type" value="Genomic_DNA"/>
</dbReference>
<protein>
    <submittedName>
        <fullName evidence="1">Uncharacterized protein</fullName>
    </submittedName>
</protein>
<organism evidence="1 2">
    <name type="scientific">Shinella granuli</name>
    <dbReference type="NCBI Taxonomy" id="323621"/>
    <lineage>
        <taxon>Bacteria</taxon>
        <taxon>Pseudomonadati</taxon>
        <taxon>Pseudomonadota</taxon>
        <taxon>Alphaproteobacteria</taxon>
        <taxon>Hyphomicrobiales</taxon>
        <taxon>Rhizobiaceae</taxon>
        <taxon>Shinella</taxon>
    </lineage>
</organism>
<dbReference type="Proteomes" id="UP000295351">
    <property type="component" value="Unassembled WGS sequence"/>
</dbReference>
<keyword evidence="2" id="KW-1185">Reference proteome</keyword>
<name>A0A4R2C1Q5_SHIGR</name>
<comment type="caution">
    <text evidence="1">The sequence shown here is derived from an EMBL/GenBank/DDBJ whole genome shotgun (WGS) entry which is preliminary data.</text>
</comment>
<gene>
    <name evidence="1" type="ORF">EV665_14212</name>
</gene>
<accession>A0A4R2C1Q5</accession>
<sequence>MTGFKLDERIRLPVELALTATSNDPLLLRKQEESARAIGMTGAEIDVARRGFSFDVKTSMAIALALAVCEENRQRALRTGLCARSCAEIEKMAAAFRQSGSRPTAGFT</sequence>
<reference evidence="1 2" key="1">
    <citation type="submission" date="2019-03" db="EMBL/GenBank/DDBJ databases">
        <title>Genomic Encyclopedia of Type Strains, Phase IV (KMG-IV): sequencing the most valuable type-strain genomes for metagenomic binning, comparative biology and taxonomic classification.</title>
        <authorList>
            <person name="Goeker M."/>
        </authorList>
    </citation>
    <scope>NUCLEOTIDE SEQUENCE [LARGE SCALE GENOMIC DNA]</scope>
    <source>
        <strain evidence="1 2">DSM 18401</strain>
    </source>
</reference>
<evidence type="ECO:0000313" key="1">
    <source>
        <dbReference type="EMBL" id="TCN33372.1"/>
    </source>
</evidence>
<dbReference type="RefSeq" id="WP_245507881.1">
    <property type="nucleotide sequence ID" value="NZ_BAABEI010000004.1"/>
</dbReference>
<evidence type="ECO:0000313" key="2">
    <source>
        <dbReference type="Proteomes" id="UP000295351"/>
    </source>
</evidence>
<dbReference type="AlphaFoldDB" id="A0A4R2C1Q5"/>
<proteinExistence type="predicted"/>